<evidence type="ECO:0000256" key="2">
    <source>
        <dbReference type="ARBA" id="ARBA00004496"/>
    </source>
</evidence>
<dbReference type="Gene3D" id="3.40.50.620">
    <property type="entry name" value="HUPs"/>
    <property type="match status" value="1"/>
</dbReference>
<evidence type="ECO:0000256" key="4">
    <source>
        <dbReference type="ARBA" id="ARBA00014738"/>
    </source>
</evidence>
<keyword evidence="8" id="KW-0862">Zinc</keyword>
<keyword evidence="5" id="KW-0436">Ligase</keyword>
<gene>
    <name evidence="11" type="ORF">CLOSTHATH_05246</name>
</gene>
<dbReference type="GO" id="GO:0005829">
    <property type="term" value="C:cytosol"/>
    <property type="evidence" value="ECO:0007669"/>
    <property type="project" value="TreeGrafter"/>
</dbReference>
<keyword evidence="9" id="KW-0067">ATP-binding</keyword>
<comment type="cofactor">
    <cofactor evidence="1">
        <name>Zn(2+)</name>
        <dbReference type="ChEBI" id="CHEBI:29105"/>
    </cofactor>
</comment>
<dbReference type="AlphaFoldDB" id="D3ANP4"/>
<dbReference type="PANTHER" id="PTHR10890:SF3">
    <property type="entry name" value="CYSTEINE--TRNA LIGASE, CYTOPLASMIC"/>
    <property type="match status" value="1"/>
</dbReference>
<evidence type="ECO:0000259" key="10">
    <source>
        <dbReference type="SMART" id="SM00840"/>
    </source>
</evidence>
<dbReference type="Pfam" id="PF01406">
    <property type="entry name" value="tRNA-synt_1e"/>
    <property type="match status" value="1"/>
</dbReference>
<dbReference type="SUPFAM" id="SSF47323">
    <property type="entry name" value="Anticodon-binding domain of a subclass of class I aminoacyl-tRNA synthetases"/>
    <property type="match status" value="1"/>
</dbReference>
<keyword evidence="7" id="KW-0547">Nucleotide-binding</keyword>
<dbReference type="SMART" id="SM00840">
    <property type="entry name" value="DALR_2"/>
    <property type="match status" value="1"/>
</dbReference>
<evidence type="ECO:0000256" key="7">
    <source>
        <dbReference type="ARBA" id="ARBA00022741"/>
    </source>
</evidence>
<dbReference type="SUPFAM" id="SSF52374">
    <property type="entry name" value="Nucleotidylyl transferase"/>
    <property type="match status" value="1"/>
</dbReference>
<proteinExistence type="predicted"/>
<evidence type="ECO:0000256" key="3">
    <source>
        <dbReference type="ARBA" id="ARBA00011245"/>
    </source>
</evidence>
<comment type="caution">
    <text evidence="11">The sequence shown here is derived from an EMBL/GenBank/DDBJ whole genome shotgun (WGS) entry which is preliminary data.</text>
</comment>
<dbReference type="HOGENOM" id="CLU_1280071_0_0_9"/>
<feature type="domain" description="Cysteinyl-tRNA synthetase class Ia DALR" evidence="10">
    <location>
        <begin position="103"/>
        <end position="166"/>
    </location>
</feature>
<dbReference type="Pfam" id="PF23493">
    <property type="entry name" value="CysS_C"/>
    <property type="match status" value="1"/>
</dbReference>
<dbReference type="GO" id="GO:0006423">
    <property type="term" value="P:cysteinyl-tRNA aminoacylation"/>
    <property type="evidence" value="ECO:0007669"/>
    <property type="project" value="InterPro"/>
</dbReference>
<dbReference type="EMBL" id="ACIO01000528">
    <property type="protein sequence ID" value="EFC96552.1"/>
    <property type="molecule type" value="Genomic_DNA"/>
</dbReference>
<dbReference type="GO" id="GO:0046872">
    <property type="term" value="F:metal ion binding"/>
    <property type="evidence" value="ECO:0007669"/>
    <property type="project" value="UniProtKB-KW"/>
</dbReference>
<dbReference type="RefSeq" id="WP_006775672.1">
    <property type="nucleotide sequence ID" value="NZ_GG667741.1"/>
</dbReference>
<keyword evidence="6" id="KW-0479">Metal-binding</keyword>
<evidence type="ECO:0000256" key="8">
    <source>
        <dbReference type="ARBA" id="ARBA00022833"/>
    </source>
</evidence>
<dbReference type="Gene3D" id="1.20.120.1910">
    <property type="entry name" value="Cysteine-tRNA ligase, C-terminal anti-codon recognition domain"/>
    <property type="match status" value="1"/>
</dbReference>
<dbReference type="InterPro" id="IPR056411">
    <property type="entry name" value="CysS_C"/>
</dbReference>
<dbReference type="InterPro" id="IPR024909">
    <property type="entry name" value="Cys-tRNA/MSH_ligase"/>
</dbReference>
<sequence length="215" mass="24344">AKYWMHNAFLNIDNRKMSKSLGNFFTVREISEKYDLSVLRFFMLSAHYRSPLNFSAELMESSKNGLERILTAVDKLKDLESRAVGDSFTEGESREAVDELVAKYEAAMDDDFNTADGISAVFELVKLSNSTAGADSSKAYVVYLKETIEKLCDVLGIVTEKKEEMLDSEIEEMIAARQQARKDKNFALADEIRGKLLEKGIVLEDTREGVKWKRA</sequence>
<dbReference type="GO" id="GO:0004817">
    <property type="term" value="F:cysteine-tRNA ligase activity"/>
    <property type="evidence" value="ECO:0007669"/>
    <property type="project" value="InterPro"/>
</dbReference>
<comment type="subcellular location">
    <subcellularLocation>
        <location evidence="2">Cytoplasm</location>
    </subcellularLocation>
</comment>
<accession>D3ANP4</accession>
<dbReference type="GO" id="GO:0005524">
    <property type="term" value="F:ATP binding"/>
    <property type="evidence" value="ECO:0007669"/>
    <property type="project" value="UniProtKB-KW"/>
</dbReference>
<reference evidence="11 12" key="1">
    <citation type="submission" date="2010-01" db="EMBL/GenBank/DDBJ databases">
        <authorList>
            <person name="Weinstock G."/>
            <person name="Sodergren E."/>
            <person name="Clifton S."/>
            <person name="Fulton L."/>
            <person name="Fulton B."/>
            <person name="Courtney L."/>
            <person name="Fronick C."/>
            <person name="Harrison M."/>
            <person name="Strong C."/>
            <person name="Farmer C."/>
            <person name="Delahaunty K."/>
            <person name="Markovic C."/>
            <person name="Hall O."/>
            <person name="Minx P."/>
            <person name="Tomlinson C."/>
            <person name="Mitreva M."/>
            <person name="Nelson J."/>
            <person name="Hou S."/>
            <person name="Wollam A."/>
            <person name="Pepin K.H."/>
            <person name="Johnson M."/>
            <person name="Bhonagiri V."/>
            <person name="Nash W.E."/>
            <person name="Warren W."/>
            <person name="Chinwalla A."/>
            <person name="Mardis E.R."/>
            <person name="Wilson R.K."/>
        </authorList>
    </citation>
    <scope>NUCLEOTIDE SEQUENCE [LARGE SCALE GENOMIC DNA]</scope>
    <source>
        <strain evidence="11 12">DSM 13479</strain>
    </source>
</reference>
<evidence type="ECO:0000313" key="11">
    <source>
        <dbReference type="EMBL" id="EFC96552.1"/>
    </source>
</evidence>
<dbReference type="InterPro" id="IPR015273">
    <property type="entry name" value="Cys-tRNA-synt_Ia_DALR"/>
</dbReference>
<dbReference type="InterPro" id="IPR009080">
    <property type="entry name" value="tRNAsynth_Ia_anticodon-bd"/>
</dbReference>
<feature type="non-terminal residue" evidence="11">
    <location>
        <position position="1"/>
    </location>
</feature>
<dbReference type="Proteomes" id="UP000004968">
    <property type="component" value="Unassembled WGS sequence"/>
</dbReference>
<dbReference type="Pfam" id="PF09190">
    <property type="entry name" value="DALR_2"/>
    <property type="match status" value="1"/>
</dbReference>
<evidence type="ECO:0000313" key="12">
    <source>
        <dbReference type="Proteomes" id="UP000004968"/>
    </source>
</evidence>
<name>D3ANP4_9FIRM</name>
<comment type="subunit">
    <text evidence="3">Monomer.</text>
</comment>
<evidence type="ECO:0000256" key="5">
    <source>
        <dbReference type="ARBA" id="ARBA00022598"/>
    </source>
</evidence>
<evidence type="ECO:0000256" key="6">
    <source>
        <dbReference type="ARBA" id="ARBA00022723"/>
    </source>
</evidence>
<evidence type="ECO:0000256" key="1">
    <source>
        <dbReference type="ARBA" id="ARBA00001947"/>
    </source>
</evidence>
<evidence type="ECO:0000256" key="9">
    <source>
        <dbReference type="ARBA" id="ARBA00022840"/>
    </source>
</evidence>
<dbReference type="PANTHER" id="PTHR10890">
    <property type="entry name" value="CYSTEINYL-TRNA SYNTHETASE"/>
    <property type="match status" value="1"/>
</dbReference>
<protein>
    <recommendedName>
        <fullName evidence="4">Cysteine--tRNA ligase</fullName>
    </recommendedName>
</protein>
<organism evidence="11 12">
    <name type="scientific">Hungatella hathewayi DSM 13479</name>
    <dbReference type="NCBI Taxonomy" id="566550"/>
    <lineage>
        <taxon>Bacteria</taxon>
        <taxon>Bacillati</taxon>
        <taxon>Bacillota</taxon>
        <taxon>Clostridia</taxon>
        <taxon>Lachnospirales</taxon>
        <taxon>Lachnospiraceae</taxon>
        <taxon>Hungatella</taxon>
    </lineage>
</organism>
<dbReference type="InterPro" id="IPR014729">
    <property type="entry name" value="Rossmann-like_a/b/a_fold"/>
</dbReference>
<dbReference type="InterPro" id="IPR032678">
    <property type="entry name" value="tRNA-synt_1_cat_dom"/>
</dbReference>